<comment type="caution">
    <text evidence="2">The sequence shown here is derived from an EMBL/GenBank/DDBJ whole genome shotgun (WGS) entry which is preliminary data.</text>
</comment>
<dbReference type="InterPro" id="IPR000120">
    <property type="entry name" value="Amidase"/>
</dbReference>
<accession>A0A6S7JDD9</accession>
<dbReference type="Proteomes" id="UP001152795">
    <property type="component" value="Unassembled WGS sequence"/>
</dbReference>
<keyword evidence="3" id="KW-1185">Reference proteome</keyword>
<proteinExistence type="predicted"/>
<sequence length="193" mass="21808">VEYLKTQGANVVPIQIPELEESRIAHGLTISSEITFAVENEYPDQTDKLNPDSFLITNLLHEFSPMDYYMGQKQRTRAIEFMKSIFKNVDCILTPGCACTAKKIPDNSHQYGMSDISTTFQHIRFHFLGNITGVPGVVVPVGYNDQGLPIGVQVMTSWWEEHVALRVAHSLEGLAPRKEPQVHFNILNPKKRK</sequence>
<dbReference type="GO" id="GO:0003824">
    <property type="term" value="F:catalytic activity"/>
    <property type="evidence" value="ECO:0007669"/>
    <property type="project" value="InterPro"/>
</dbReference>
<feature type="domain" description="Amidase" evidence="1">
    <location>
        <begin position="4"/>
        <end position="162"/>
    </location>
</feature>
<feature type="non-terminal residue" evidence="2">
    <location>
        <position position="193"/>
    </location>
</feature>
<dbReference type="InterPro" id="IPR036928">
    <property type="entry name" value="AS_sf"/>
</dbReference>
<dbReference type="Pfam" id="PF01425">
    <property type="entry name" value="Amidase"/>
    <property type="match status" value="1"/>
</dbReference>
<organism evidence="2 3">
    <name type="scientific">Paramuricea clavata</name>
    <name type="common">Red gorgonian</name>
    <name type="synonym">Violescent sea-whip</name>
    <dbReference type="NCBI Taxonomy" id="317549"/>
    <lineage>
        <taxon>Eukaryota</taxon>
        <taxon>Metazoa</taxon>
        <taxon>Cnidaria</taxon>
        <taxon>Anthozoa</taxon>
        <taxon>Octocorallia</taxon>
        <taxon>Malacalcyonacea</taxon>
        <taxon>Plexauridae</taxon>
        <taxon>Paramuricea</taxon>
    </lineage>
</organism>
<name>A0A6S7JDD9_PARCT</name>
<dbReference type="SUPFAM" id="SSF75304">
    <property type="entry name" value="Amidase signature (AS) enzymes"/>
    <property type="match status" value="1"/>
</dbReference>
<dbReference type="PANTHER" id="PTHR11895">
    <property type="entry name" value="TRANSAMIDASE"/>
    <property type="match status" value="1"/>
</dbReference>
<evidence type="ECO:0000259" key="1">
    <source>
        <dbReference type="Pfam" id="PF01425"/>
    </source>
</evidence>
<dbReference type="InterPro" id="IPR023631">
    <property type="entry name" value="Amidase_dom"/>
</dbReference>
<protein>
    <recommendedName>
        <fullName evidence="1">Amidase domain-containing protein</fullName>
    </recommendedName>
</protein>
<gene>
    <name evidence="2" type="ORF">PACLA_8A008106</name>
</gene>
<evidence type="ECO:0000313" key="3">
    <source>
        <dbReference type="Proteomes" id="UP001152795"/>
    </source>
</evidence>
<evidence type="ECO:0000313" key="2">
    <source>
        <dbReference type="EMBL" id="CAB4027020.1"/>
    </source>
</evidence>
<dbReference type="PANTHER" id="PTHR11895:SF67">
    <property type="entry name" value="AMIDASE DOMAIN-CONTAINING PROTEIN"/>
    <property type="match status" value="1"/>
</dbReference>
<dbReference type="EMBL" id="CACRXK020014550">
    <property type="protein sequence ID" value="CAB4027020.1"/>
    <property type="molecule type" value="Genomic_DNA"/>
</dbReference>
<dbReference type="Gene3D" id="3.90.1300.10">
    <property type="entry name" value="Amidase signature (AS) domain"/>
    <property type="match status" value="1"/>
</dbReference>
<dbReference type="AlphaFoldDB" id="A0A6S7JDD9"/>
<reference evidence="2" key="1">
    <citation type="submission" date="2020-04" db="EMBL/GenBank/DDBJ databases">
        <authorList>
            <person name="Alioto T."/>
            <person name="Alioto T."/>
            <person name="Gomez Garrido J."/>
        </authorList>
    </citation>
    <scope>NUCLEOTIDE SEQUENCE</scope>
    <source>
        <strain evidence="2">A484AB</strain>
    </source>
</reference>